<comment type="caution">
    <text evidence="2">The sequence shown here is derived from an EMBL/GenBank/DDBJ whole genome shotgun (WGS) entry which is preliminary data.</text>
</comment>
<evidence type="ECO:0000313" key="2">
    <source>
        <dbReference type="EMBL" id="MBD2857450.1"/>
    </source>
</evidence>
<dbReference type="Gene3D" id="1.10.260.40">
    <property type="entry name" value="lambda repressor-like DNA-binding domains"/>
    <property type="match status" value="1"/>
</dbReference>
<accession>A0A927GUK7</accession>
<reference evidence="2" key="1">
    <citation type="submission" date="2020-09" db="EMBL/GenBank/DDBJ databases">
        <authorList>
            <person name="Yoon J.-W."/>
        </authorList>
    </citation>
    <scope>NUCLEOTIDE SEQUENCE</scope>
    <source>
        <strain evidence="2">KMU-158</strain>
    </source>
</reference>
<dbReference type="InterPro" id="IPR001387">
    <property type="entry name" value="Cro/C1-type_HTH"/>
</dbReference>
<gene>
    <name evidence="2" type="ORF">IB286_00425</name>
</gene>
<proteinExistence type="predicted"/>
<dbReference type="AlphaFoldDB" id="A0A927GUK7"/>
<organism evidence="2 3">
    <name type="scientific">Spongiibacter pelagi</name>
    <dbReference type="NCBI Taxonomy" id="2760804"/>
    <lineage>
        <taxon>Bacteria</taxon>
        <taxon>Pseudomonadati</taxon>
        <taxon>Pseudomonadota</taxon>
        <taxon>Gammaproteobacteria</taxon>
        <taxon>Cellvibrionales</taxon>
        <taxon>Spongiibacteraceae</taxon>
        <taxon>Spongiibacter</taxon>
    </lineage>
</organism>
<protein>
    <submittedName>
        <fullName evidence="2">Helix-turn-helix transcriptional regulator</fullName>
    </submittedName>
</protein>
<evidence type="ECO:0000259" key="1">
    <source>
        <dbReference type="Pfam" id="PF13443"/>
    </source>
</evidence>
<dbReference type="SUPFAM" id="SSF47413">
    <property type="entry name" value="lambda repressor-like DNA-binding domains"/>
    <property type="match status" value="1"/>
</dbReference>
<dbReference type="Proteomes" id="UP000610558">
    <property type="component" value="Unassembled WGS sequence"/>
</dbReference>
<evidence type="ECO:0000313" key="3">
    <source>
        <dbReference type="Proteomes" id="UP000610558"/>
    </source>
</evidence>
<feature type="domain" description="HTH cro/C1-type" evidence="1">
    <location>
        <begin position="29"/>
        <end position="77"/>
    </location>
</feature>
<dbReference type="InterPro" id="IPR010982">
    <property type="entry name" value="Lambda_DNA-bd_dom_sf"/>
</dbReference>
<dbReference type="Pfam" id="PF13443">
    <property type="entry name" value="HTH_26"/>
    <property type="match status" value="1"/>
</dbReference>
<keyword evidence="3" id="KW-1185">Reference proteome</keyword>
<sequence length="104" mass="11724">MNTVEPKSKRTAVIFPRQRKMLSILGENLTLAMKRRGITQEMMHSRTGISKPTLRKISKGDPSVSLGHYVKVLAVLGLLDDLTKVARDDELGRKLQDIQLLNKK</sequence>
<name>A0A927GUK7_9GAMM</name>
<dbReference type="EMBL" id="JACXLD010000001">
    <property type="protein sequence ID" value="MBD2857450.1"/>
    <property type="molecule type" value="Genomic_DNA"/>
</dbReference>
<dbReference type="GO" id="GO:0003677">
    <property type="term" value="F:DNA binding"/>
    <property type="evidence" value="ECO:0007669"/>
    <property type="project" value="InterPro"/>
</dbReference>
<dbReference type="CDD" id="cd00093">
    <property type="entry name" value="HTH_XRE"/>
    <property type="match status" value="1"/>
</dbReference>